<reference evidence="2 3" key="1">
    <citation type="journal article" date="2013" name="Nat. Genet.">
        <title>The genome of the hydatid tapeworm Echinococcus granulosus.</title>
        <authorList>
            <person name="Zheng H."/>
            <person name="Zhang W."/>
            <person name="Zhang L."/>
            <person name="Zhang Z."/>
            <person name="Li J."/>
            <person name="Lu G."/>
            <person name="Zhu Y."/>
            <person name="Wang Y."/>
            <person name="Huang Y."/>
            <person name="Liu J."/>
            <person name="Kang H."/>
            <person name="Chen J."/>
            <person name="Wang L."/>
            <person name="Chen A."/>
            <person name="Yu S."/>
            <person name="Gao Z."/>
            <person name="Jin L."/>
            <person name="Gu W."/>
            <person name="Wang Z."/>
            <person name="Zhao L."/>
            <person name="Shi B."/>
            <person name="Wen H."/>
            <person name="Lin R."/>
            <person name="Jones M.K."/>
            <person name="Brejova B."/>
            <person name="Vinar T."/>
            <person name="Zhao G."/>
            <person name="McManus D.P."/>
            <person name="Chen Z."/>
            <person name="Zhou Y."/>
            <person name="Wang S."/>
        </authorList>
    </citation>
    <scope>NUCLEOTIDE SEQUENCE [LARGE SCALE GENOMIC DNA]</scope>
</reference>
<dbReference type="EMBL" id="APAU02000953">
    <property type="protein sequence ID" value="EUB53823.1"/>
    <property type="molecule type" value="Genomic_DNA"/>
</dbReference>
<dbReference type="AlphaFoldDB" id="W6TYM3"/>
<dbReference type="CTD" id="36347033"/>
<accession>W6TYM3</accession>
<name>W6TYM3_ECHGR</name>
<dbReference type="KEGG" id="egl:EGR_11328"/>
<evidence type="ECO:0000313" key="2">
    <source>
        <dbReference type="EMBL" id="EUB53823.1"/>
    </source>
</evidence>
<comment type="caution">
    <text evidence="2">The sequence shown here is derived from an EMBL/GenBank/DDBJ whole genome shotgun (WGS) entry which is preliminary data.</text>
</comment>
<keyword evidence="3" id="KW-1185">Reference proteome</keyword>
<evidence type="ECO:0000256" key="1">
    <source>
        <dbReference type="SAM" id="MobiDB-lite"/>
    </source>
</evidence>
<dbReference type="RefSeq" id="XP_024345019.1">
    <property type="nucleotide sequence ID" value="XM_024500567.1"/>
</dbReference>
<feature type="region of interest" description="Disordered" evidence="1">
    <location>
        <begin position="31"/>
        <end position="52"/>
    </location>
</feature>
<sequence length="285" mass="32691">MKMKFTEVSRTTAATPATLFTDEKVKLKQSEIPSIDGASKRPNVKDEASGREVDTYTLPQAITTAPQKKVTPLARMRTKVTKAAPTIAATEPRDPVEAEMDLIRLKIPLIDFAMKIAEPKYRVKARRVYASLRRVVYNFNSKKLKAINSDLIIAKKSIDKANFILVESRLQKAKEYIQRGGAVRKLEKVRTIDPTTLFIFNEWEIQMMKSKMSRFRQFLKFADQKKFATLLQLEPNYLKNISNMDKKRLQEINLMIDDCVRKCLSVMYRIAKGPLKDGTLKIDVL</sequence>
<protein>
    <submittedName>
        <fullName evidence="2">Uncharacterized protein</fullName>
    </submittedName>
</protein>
<organism evidence="2 3">
    <name type="scientific">Echinococcus granulosus</name>
    <name type="common">Hydatid tapeworm</name>
    <dbReference type="NCBI Taxonomy" id="6210"/>
    <lineage>
        <taxon>Eukaryota</taxon>
        <taxon>Metazoa</taxon>
        <taxon>Spiralia</taxon>
        <taxon>Lophotrochozoa</taxon>
        <taxon>Platyhelminthes</taxon>
        <taxon>Cestoda</taxon>
        <taxon>Eucestoda</taxon>
        <taxon>Cyclophyllidea</taxon>
        <taxon>Taeniidae</taxon>
        <taxon>Echinococcus</taxon>
        <taxon>Echinococcus granulosus group</taxon>
    </lineage>
</organism>
<proteinExistence type="predicted"/>
<evidence type="ECO:0000313" key="3">
    <source>
        <dbReference type="Proteomes" id="UP000019149"/>
    </source>
</evidence>
<dbReference type="GeneID" id="36347033"/>
<feature type="compositionally biased region" description="Basic and acidic residues" evidence="1">
    <location>
        <begin position="43"/>
        <end position="52"/>
    </location>
</feature>
<gene>
    <name evidence="2" type="ORF">EGR_11328</name>
</gene>
<dbReference type="Proteomes" id="UP000019149">
    <property type="component" value="Unassembled WGS sequence"/>
</dbReference>